<dbReference type="SUPFAM" id="SSF52540">
    <property type="entry name" value="P-loop containing nucleoside triphosphate hydrolases"/>
    <property type="match status" value="1"/>
</dbReference>
<dbReference type="Proteomes" id="UP000647172">
    <property type="component" value="Unassembled WGS sequence"/>
</dbReference>
<feature type="transmembrane region" description="Helical" evidence="1">
    <location>
        <begin position="41"/>
        <end position="60"/>
    </location>
</feature>
<keyword evidence="3" id="KW-1185">Reference proteome</keyword>
<evidence type="ECO:0000256" key="1">
    <source>
        <dbReference type="SAM" id="Phobius"/>
    </source>
</evidence>
<reference evidence="2" key="1">
    <citation type="submission" date="2021-01" db="EMBL/GenBank/DDBJ databases">
        <title>Whole genome shotgun sequence of Actinoplanes nipponensis NBRC 14063.</title>
        <authorList>
            <person name="Komaki H."/>
            <person name="Tamura T."/>
        </authorList>
    </citation>
    <scope>NUCLEOTIDE SEQUENCE</scope>
    <source>
        <strain evidence="2">NBRC 14063</strain>
    </source>
</reference>
<feature type="transmembrane region" description="Helical" evidence="1">
    <location>
        <begin position="553"/>
        <end position="577"/>
    </location>
</feature>
<feature type="transmembrane region" description="Helical" evidence="1">
    <location>
        <begin position="511"/>
        <end position="532"/>
    </location>
</feature>
<keyword evidence="1" id="KW-0812">Transmembrane</keyword>
<evidence type="ECO:0008006" key="4">
    <source>
        <dbReference type="Google" id="ProtNLM"/>
    </source>
</evidence>
<feature type="transmembrane region" description="Helical" evidence="1">
    <location>
        <begin position="434"/>
        <end position="456"/>
    </location>
</feature>
<keyword evidence="1" id="KW-1133">Transmembrane helix</keyword>
<evidence type="ECO:0000313" key="3">
    <source>
        <dbReference type="Proteomes" id="UP000647172"/>
    </source>
</evidence>
<comment type="caution">
    <text evidence="2">The sequence shown here is derived from an EMBL/GenBank/DDBJ whole genome shotgun (WGS) entry which is preliminary data.</text>
</comment>
<name>A0A919MNU1_9ACTN</name>
<proteinExistence type="predicted"/>
<keyword evidence="1" id="KW-0472">Membrane</keyword>
<organism evidence="2 3">
    <name type="scientific">Actinoplanes nipponensis</name>
    <dbReference type="NCBI Taxonomy" id="135950"/>
    <lineage>
        <taxon>Bacteria</taxon>
        <taxon>Bacillati</taxon>
        <taxon>Actinomycetota</taxon>
        <taxon>Actinomycetes</taxon>
        <taxon>Micromonosporales</taxon>
        <taxon>Micromonosporaceae</taxon>
        <taxon>Actinoplanes</taxon>
    </lineage>
</organism>
<dbReference type="Gene3D" id="3.40.50.300">
    <property type="entry name" value="P-loop containing nucleotide triphosphate hydrolases"/>
    <property type="match status" value="1"/>
</dbReference>
<dbReference type="InterPro" id="IPR027417">
    <property type="entry name" value="P-loop_NTPase"/>
</dbReference>
<sequence length="672" mass="73550">MRLSRLPALWPLLLLALPTAAFGLATNLASDMLPSWLGRWAIWALIPLAVLMVAAGGLQIKRDAGGRDARARRIAARRVNAVLSNKLGRAVDNVPVIPVKLAGRSDLAQGSPADPGPADVSALFRLCGESLLVVGDGGVGKTVMLMQLCATLCLQAEQDDDPDLAVYLGLESWDSRHGAFDDWVVTQAAVNYKIDKETVRACLDSSRLVIVIDGLDEISGLRRRQVVAAMGMFQTAHLARIAVGCRTKQYQALRTPLTVTAAVEVLAPTQEQALEYLRNLQRPAATAVASVPSTDRAWWDMVRTPLMLSIVARVSASNPNVQLVRRGSARQRRDHVLNTYVDELLARRGRQTRYPAADARRWLEWLAWWLTANDAASLTVDRLPSAWAGQIPDSDPDTMMGSPLRLLQRGLRLTILVWGLTQFVVLAVSGRVSLVALLISAISSGLVYATTANHVNRNYANNQRYIQPLWNLTTLRVVWTERVSVVGVSLLAVMIPIVLLKELLTGIRVPYAALISICGTCTLLYLPGLLTIDSPKRLRETTAVSPGEQLRRSAANAMFMTIAVAVPALVTAAVLSGVRTHSWGYSLVLVLPMTPVTVAGYWLAFGGAPVVQYQYVRNKIVAAGYGPPHYLRFLRWSQDQQILTCAGDAFQFPHREIQGFLARCWRPAFTGE</sequence>
<dbReference type="RefSeq" id="WP_203772889.1">
    <property type="nucleotide sequence ID" value="NZ_BAAAYJ010000085.1"/>
</dbReference>
<feature type="transmembrane region" description="Helical" evidence="1">
    <location>
        <begin position="583"/>
        <end position="604"/>
    </location>
</feature>
<protein>
    <recommendedName>
        <fullName evidence="4">NACHT domain-containing protein</fullName>
    </recommendedName>
</protein>
<gene>
    <name evidence="2" type="ORF">Ani05nite_54550</name>
</gene>
<feature type="transmembrane region" description="Helical" evidence="1">
    <location>
        <begin position="477"/>
        <end position="499"/>
    </location>
</feature>
<dbReference type="AlphaFoldDB" id="A0A919MNU1"/>
<dbReference type="EMBL" id="BOMQ01000063">
    <property type="protein sequence ID" value="GIE51921.1"/>
    <property type="molecule type" value="Genomic_DNA"/>
</dbReference>
<accession>A0A919MNU1</accession>
<evidence type="ECO:0000313" key="2">
    <source>
        <dbReference type="EMBL" id="GIE51921.1"/>
    </source>
</evidence>
<feature type="transmembrane region" description="Helical" evidence="1">
    <location>
        <begin position="410"/>
        <end position="428"/>
    </location>
</feature>